<organism evidence="2 3">
    <name type="scientific">Atopomonas hussainii</name>
    <dbReference type="NCBI Taxonomy" id="1429083"/>
    <lineage>
        <taxon>Bacteria</taxon>
        <taxon>Pseudomonadati</taxon>
        <taxon>Pseudomonadota</taxon>
        <taxon>Gammaproteobacteria</taxon>
        <taxon>Pseudomonadales</taxon>
        <taxon>Pseudomonadaceae</taxon>
        <taxon>Atopomonas</taxon>
    </lineage>
</organism>
<dbReference type="EMBL" id="FOAS01000003">
    <property type="protein sequence ID" value="SEK59816.1"/>
    <property type="molecule type" value="Genomic_DNA"/>
</dbReference>
<evidence type="ECO:0008006" key="4">
    <source>
        <dbReference type="Google" id="ProtNLM"/>
    </source>
</evidence>
<evidence type="ECO:0000313" key="2">
    <source>
        <dbReference type="EMBL" id="SEK59816.1"/>
    </source>
</evidence>
<protein>
    <recommendedName>
        <fullName evidence="4">P pilus assembly protein, pilin FimA</fullName>
    </recommendedName>
</protein>
<dbReference type="RefSeq" id="WP_074865538.1">
    <property type="nucleotide sequence ID" value="NZ_FOAS01000003.1"/>
</dbReference>
<feature type="chain" id="PRO_5010162065" description="P pilus assembly protein, pilin FimA" evidence="1">
    <location>
        <begin position="30"/>
        <end position="275"/>
    </location>
</feature>
<dbReference type="AlphaFoldDB" id="A0A1H7IBE7"/>
<keyword evidence="1" id="KW-0732">Signal</keyword>
<name>A0A1H7IBE7_9GAMM</name>
<gene>
    <name evidence="2" type="ORF">SAMN05216214_103255</name>
</gene>
<evidence type="ECO:0000313" key="3">
    <source>
        <dbReference type="Proteomes" id="UP000185766"/>
    </source>
</evidence>
<sequence length="275" mass="28824">MTLSLKTASGLTAALGCAALVSLPQQALALNVIINSVQVNANCELTVTGSVQYTRKVPATAVTFDYLPPNQGAEIRLATIPLQANGAYQWVGMIPGYSAIPSGGRVKVVTNRQVNRKAYVSACTPPTAQTMLNFASLTNSGIYTSYSQAGYTVTPAVNGAACPSHQECLLGSSFGLANNAKGAYILGNSPSFSLTRDSGNFRLKSLVLRNTSPTIGAQSVIFTGHLASGGTVTYTATTYAQTLDYKTFDFPDNFTGLTSVTWPTAQTVVADIVLE</sequence>
<dbReference type="STRING" id="1429083.GCA_001885685_00744"/>
<feature type="signal peptide" evidence="1">
    <location>
        <begin position="1"/>
        <end position="29"/>
    </location>
</feature>
<proteinExistence type="predicted"/>
<dbReference type="Proteomes" id="UP000185766">
    <property type="component" value="Unassembled WGS sequence"/>
</dbReference>
<reference evidence="2 3" key="1">
    <citation type="submission" date="2016-10" db="EMBL/GenBank/DDBJ databases">
        <authorList>
            <person name="de Groot N.N."/>
        </authorList>
    </citation>
    <scope>NUCLEOTIDE SEQUENCE [LARGE SCALE GENOMIC DNA]</scope>
    <source>
        <strain evidence="2 3">JCM 19513</strain>
    </source>
</reference>
<keyword evidence="3" id="KW-1185">Reference proteome</keyword>
<dbReference type="PROSITE" id="PS51257">
    <property type="entry name" value="PROKAR_LIPOPROTEIN"/>
    <property type="match status" value="1"/>
</dbReference>
<evidence type="ECO:0000256" key="1">
    <source>
        <dbReference type="SAM" id="SignalP"/>
    </source>
</evidence>
<accession>A0A1H7IBE7</accession>